<evidence type="ECO:0000256" key="1">
    <source>
        <dbReference type="SAM" id="Phobius"/>
    </source>
</evidence>
<keyword evidence="1" id="KW-0812">Transmembrane</keyword>
<reference evidence="3" key="1">
    <citation type="submission" date="2016-10" db="EMBL/GenBank/DDBJ databases">
        <authorList>
            <person name="Varghese N."/>
            <person name="Submissions S."/>
        </authorList>
    </citation>
    <scope>NUCLEOTIDE SEQUENCE [LARGE SCALE GENOMIC DNA]</scope>
    <source>
        <strain evidence="3">SLH 33</strain>
    </source>
</reference>
<organism evidence="2 3">
    <name type="scientific">Methanococcoides vulcani</name>
    <dbReference type="NCBI Taxonomy" id="1353158"/>
    <lineage>
        <taxon>Archaea</taxon>
        <taxon>Methanobacteriati</taxon>
        <taxon>Methanobacteriota</taxon>
        <taxon>Stenosarchaea group</taxon>
        <taxon>Methanomicrobia</taxon>
        <taxon>Methanosarcinales</taxon>
        <taxon>Methanosarcinaceae</taxon>
        <taxon>Methanococcoides</taxon>
    </lineage>
</organism>
<accession>A0A1H9Y0Y4</accession>
<name>A0A1H9Y0Y4_9EURY</name>
<dbReference type="Proteomes" id="UP000243338">
    <property type="component" value="Unassembled WGS sequence"/>
</dbReference>
<proteinExistence type="predicted"/>
<keyword evidence="1" id="KW-0472">Membrane</keyword>
<keyword evidence="1" id="KW-1133">Transmembrane helix</keyword>
<sequence length="39" mass="4290">MEAIRGLFTACGYVYPVMKKLALLLILALVLLLIIRSAV</sequence>
<dbReference type="AlphaFoldDB" id="A0A1H9Y0Y4"/>
<dbReference type="STRING" id="1353158.SAMN04488587_0103"/>
<feature type="transmembrane region" description="Helical" evidence="1">
    <location>
        <begin position="21"/>
        <end position="38"/>
    </location>
</feature>
<keyword evidence="3" id="KW-1185">Reference proteome</keyword>
<evidence type="ECO:0000313" key="3">
    <source>
        <dbReference type="Proteomes" id="UP000243338"/>
    </source>
</evidence>
<dbReference type="EMBL" id="FOHQ01000001">
    <property type="protein sequence ID" value="SES62309.1"/>
    <property type="molecule type" value="Genomic_DNA"/>
</dbReference>
<protein>
    <submittedName>
        <fullName evidence="2">Uncharacterized protein</fullName>
    </submittedName>
</protein>
<evidence type="ECO:0000313" key="2">
    <source>
        <dbReference type="EMBL" id="SES62309.1"/>
    </source>
</evidence>
<gene>
    <name evidence="2" type="ORF">SAMN04488587_0103</name>
</gene>